<comment type="caution">
    <text evidence="16">The sequence shown here is derived from an EMBL/GenBank/DDBJ whole genome shotgun (WGS) entry which is preliminary data.</text>
</comment>
<dbReference type="GO" id="GO:0008270">
    <property type="term" value="F:zinc ion binding"/>
    <property type="evidence" value="ECO:0007669"/>
    <property type="project" value="UniProtKB-KW"/>
</dbReference>
<dbReference type="InterPro" id="IPR013083">
    <property type="entry name" value="Znf_RING/FYVE/PHD"/>
</dbReference>
<proteinExistence type="inferred from homology"/>
<organism evidence="16 17">
    <name type="scientific">Brachionus calyciflorus</name>
    <dbReference type="NCBI Taxonomy" id="104777"/>
    <lineage>
        <taxon>Eukaryota</taxon>
        <taxon>Metazoa</taxon>
        <taxon>Spiralia</taxon>
        <taxon>Gnathifera</taxon>
        <taxon>Rotifera</taxon>
        <taxon>Eurotatoria</taxon>
        <taxon>Monogononta</taxon>
        <taxon>Pseudotrocha</taxon>
        <taxon>Ploima</taxon>
        <taxon>Brachionidae</taxon>
        <taxon>Brachionus</taxon>
    </lineage>
</organism>
<dbReference type="Gene3D" id="3.10.110.10">
    <property type="entry name" value="Ubiquitin Conjugating Enzyme"/>
    <property type="match status" value="1"/>
</dbReference>
<keyword evidence="17" id="KW-1185">Reference proteome</keyword>
<evidence type="ECO:0000256" key="4">
    <source>
        <dbReference type="ARBA" id="ARBA00022679"/>
    </source>
</evidence>
<feature type="region of interest" description="Disordered" evidence="12">
    <location>
        <begin position="429"/>
        <end position="454"/>
    </location>
</feature>
<sequence>MEDKTTQDDEITAIKSIYEEEDIFAFDEEKRTGKFFVKIIPLNETIPFNVNLPDEKLELKVFNLPPILLEFKLPDNYPSVNPPDFKLSSRWLNNSNLGKLCQKLDELWEQNSQIPILFTWISFLNDEIFDYLSIDQQNLIIENDNSIKTDARAFVETCSSKLLINYDTDQQEIKFNKSYFQCFVCFCDKLGKDCLKFNKCNHVFCNDCMRGYFESLIFDGNVKKLNCPQEKCESQALPSQVLSLVGEEIFKRYDSLLLKDALNNMLDIVYCPRANCQCAVIPEDTTLCRCPDCKNVFCALCRQTYHGIEPCKITSHELKEIVEIYKNGDAEAREKLVLKYGERRIKQAVEETSSMNLIESTSKKCPQCRSWMQKLDGCNKMTCSKCNCYFCWLCLDQLSKADPYSHYNRENSKCFEKLFEGVYQNDREAANENHFNQDQESDEDDEDEDDEDEFEDEHIIFELLDRL</sequence>
<dbReference type="CDD" id="cd16628">
    <property type="entry name" value="RING-HC_RBR_RNF14"/>
    <property type="match status" value="1"/>
</dbReference>
<keyword evidence="8" id="KW-0833">Ubl conjugation pathway</keyword>
<dbReference type="SMART" id="SM00591">
    <property type="entry name" value="RWD"/>
    <property type="match status" value="1"/>
</dbReference>
<dbReference type="AlphaFoldDB" id="A0A813UYK0"/>
<dbReference type="InterPro" id="IPR047548">
    <property type="entry name" value="Rcat_RBR_RNF14"/>
</dbReference>
<evidence type="ECO:0000259" key="15">
    <source>
        <dbReference type="PROSITE" id="PS51873"/>
    </source>
</evidence>
<dbReference type="InterPro" id="IPR002867">
    <property type="entry name" value="IBR_dom"/>
</dbReference>
<dbReference type="InterPro" id="IPR016135">
    <property type="entry name" value="UBQ-conjugating_enzyme/RWD"/>
</dbReference>
<evidence type="ECO:0000256" key="5">
    <source>
        <dbReference type="ARBA" id="ARBA00022723"/>
    </source>
</evidence>
<dbReference type="CDD" id="cd20341">
    <property type="entry name" value="BRcat_RBR_RNF14"/>
    <property type="match status" value="1"/>
</dbReference>
<dbReference type="PROSITE" id="PS00518">
    <property type="entry name" value="ZF_RING_1"/>
    <property type="match status" value="1"/>
</dbReference>
<dbReference type="InterPro" id="IPR001841">
    <property type="entry name" value="Znf_RING"/>
</dbReference>
<dbReference type="InterPro" id="IPR017907">
    <property type="entry name" value="Znf_RING_CS"/>
</dbReference>
<evidence type="ECO:0000256" key="3">
    <source>
        <dbReference type="ARBA" id="ARBA00012251"/>
    </source>
</evidence>
<dbReference type="GO" id="GO:0061630">
    <property type="term" value="F:ubiquitin protein ligase activity"/>
    <property type="evidence" value="ECO:0007669"/>
    <property type="project" value="UniProtKB-EC"/>
</dbReference>
<dbReference type="InterPro" id="IPR031128">
    <property type="entry name" value="RNF14_RING-HC_Zfn"/>
</dbReference>
<comment type="pathway">
    <text evidence="2">Protein modification; protein ubiquitination.</text>
</comment>
<evidence type="ECO:0000256" key="11">
    <source>
        <dbReference type="PROSITE-ProRule" id="PRU00175"/>
    </source>
</evidence>
<dbReference type="Gene3D" id="1.20.120.1750">
    <property type="match status" value="1"/>
</dbReference>
<dbReference type="FunFam" id="3.30.40.10:FF:000137">
    <property type="entry name" value="RanBP-type and C3HC4-type zinc finger-containing protein 1"/>
    <property type="match status" value="1"/>
</dbReference>
<evidence type="ECO:0000313" key="17">
    <source>
        <dbReference type="Proteomes" id="UP000663879"/>
    </source>
</evidence>
<keyword evidence="7 11" id="KW-0863">Zinc-finger</keyword>
<evidence type="ECO:0000256" key="2">
    <source>
        <dbReference type="ARBA" id="ARBA00004906"/>
    </source>
</evidence>
<dbReference type="Gene3D" id="3.30.40.10">
    <property type="entry name" value="Zinc/RING finger domain, C3HC4 (zinc finger)"/>
    <property type="match status" value="1"/>
</dbReference>
<feature type="domain" description="RWD" evidence="14">
    <location>
        <begin position="9"/>
        <end position="131"/>
    </location>
</feature>
<dbReference type="Pfam" id="PF01485">
    <property type="entry name" value="IBR"/>
    <property type="match status" value="1"/>
</dbReference>
<evidence type="ECO:0000256" key="12">
    <source>
        <dbReference type="SAM" id="MobiDB-lite"/>
    </source>
</evidence>
<accession>A0A813UYK0</accession>
<dbReference type="EMBL" id="CAJNOC010001083">
    <property type="protein sequence ID" value="CAF0833456.1"/>
    <property type="molecule type" value="Genomic_DNA"/>
</dbReference>
<evidence type="ECO:0000256" key="6">
    <source>
        <dbReference type="ARBA" id="ARBA00022737"/>
    </source>
</evidence>
<evidence type="ECO:0000256" key="7">
    <source>
        <dbReference type="ARBA" id="ARBA00022771"/>
    </source>
</evidence>
<evidence type="ECO:0000256" key="8">
    <source>
        <dbReference type="ARBA" id="ARBA00022786"/>
    </source>
</evidence>
<keyword evidence="4" id="KW-0808">Transferase</keyword>
<keyword evidence="9" id="KW-0862">Zinc</keyword>
<keyword evidence="6" id="KW-0677">Repeat</keyword>
<dbReference type="CDD" id="cd23820">
    <property type="entry name" value="RWD_RNF14"/>
    <property type="match status" value="1"/>
</dbReference>
<comment type="similarity">
    <text evidence="10">Belongs to the RBR family. RNF14 subfamily.</text>
</comment>
<gene>
    <name evidence="16" type="ORF">OXX778_LOCUS8087</name>
</gene>
<protein>
    <recommendedName>
        <fullName evidence="3">RBR-type E3 ubiquitin transferase</fullName>
        <ecNumber evidence="3">2.3.2.31</ecNumber>
    </recommendedName>
</protein>
<feature type="domain" description="RING-type" evidence="15">
    <location>
        <begin position="178"/>
        <end position="418"/>
    </location>
</feature>
<dbReference type="InterPro" id="IPR006575">
    <property type="entry name" value="RWD_dom"/>
</dbReference>
<dbReference type="EC" id="2.3.2.31" evidence="3"/>
<evidence type="ECO:0000256" key="1">
    <source>
        <dbReference type="ARBA" id="ARBA00001798"/>
    </source>
</evidence>
<dbReference type="Proteomes" id="UP000663879">
    <property type="component" value="Unassembled WGS sequence"/>
</dbReference>
<name>A0A813UYK0_9BILA</name>
<dbReference type="PROSITE" id="PS50089">
    <property type="entry name" value="ZF_RING_2"/>
    <property type="match status" value="1"/>
</dbReference>
<reference evidence="16" key="1">
    <citation type="submission" date="2021-02" db="EMBL/GenBank/DDBJ databases">
        <authorList>
            <person name="Nowell W R."/>
        </authorList>
    </citation>
    <scope>NUCLEOTIDE SEQUENCE</scope>
    <source>
        <strain evidence="16">Ploen Becks lab</strain>
    </source>
</reference>
<evidence type="ECO:0000259" key="14">
    <source>
        <dbReference type="PROSITE" id="PS50908"/>
    </source>
</evidence>
<evidence type="ECO:0000256" key="10">
    <source>
        <dbReference type="ARBA" id="ARBA00044508"/>
    </source>
</evidence>
<comment type="catalytic activity">
    <reaction evidence="1">
        <text>[E2 ubiquitin-conjugating enzyme]-S-ubiquitinyl-L-cysteine + [acceptor protein]-L-lysine = [E2 ubiquitin-conjugating enzyme]-L-cysteine + [acceptor protein]-N(6)-ubiquitinyl-L-lysine.</text>
        <dbReference type="EC" id="2.3.2.31"/>
    </reaction>
</comment>
<dbReference type="PANTHER" id="PTHR11685">
    <property type="entry name" value="RBR FAMILY RING FINGER AND IBR DOMAIN-CONTAINING"/>
    <property type="match status" value="1"/>
</dbReference>
<dbReference type="PROSITE" id="PS50908">
    <property type="entry name" value="RWD"/>
    <property type="match status" value="1"/>
</dbReference>
<dbReference type="OrthoDB" id="1431934at2759"/>
<dbReference type="Pfam" id="PF05773">
    <property type="entry name" value="RWD"/>
    <property type="match status" value="1"/>
</dbReference>
<dbReference type="SUPFAM" id="SSF54495">
    <property type="entry name" value="UBC-like"/>
    <property type="match status" value="1"/>
</dbReference>
<dbReference type="InterPro" id="IPR044066">
    <property type="entry name" value="TRIAD_supradom"/>
</dbReference>
<dbReference type="SUPFAM" id="SSF57850">
    <property type="entry name" value="RING/U-box"/>
    <property type="match status" value="3"/>
</dbReference>
<evidence type="ECO:0000313" key="16">
    <source>
        <dbReference type="EMBL" id="CAF0833456.1"/>
    </source>
</evidence>
<dbReference type="Pfam" id="PF22191">
    <property type="entry name" value="IBR_1"/>
    <property type="match status" value="1"/>
</dbReference>
<feature type="compositionally biased region" description="Acidic residues" evidence="12">
    <location>
        <begin position="439"/>
        <end position="454"/>
    </location>
</feature>
<keyword evidence="5" id="KW-0479">Metal-binding</keyword>
<dbReference type="SMART" id="SM00647">
    <property type="entry name" value="IBR"/>
    <property type="match status" value="2"/>
</dbReference>
<dbReference type="GO" id="GO:0016567">
    <property type="term" value="P:protein ubiquitination"/>
    <property type="evidence" value="ECO:0007669"/>
    <property type="project" value="InterPro"/>
</dbReference>
<dbReference type="InterPro" id="IPR031127">
    <property type="entry name" value="E3_UB_ligase_RBR"/>
</dbReference>
<feature type="domain" description="RING-type" evidence="13">
    <location>
        <begin position="182"/>
        <end position="231"/>
    </location>
</feature>
<dbReference type="CDD" id="cd20354">
    <property type="entry name" value="Rcat_RBR_RNF14"/>
    <property type="match status" value="1"/>
</dbReference>
<dbReference type="PROSITE" id="PS51873">
    <property type="entry name" value="TRIAD"/>
    <property type="match status" value="1"/>
</dbReference>
<evidence type="ECO:0000259" key="13">
    <source>
        <dbReference type="PROSITE" id="PS50089"/>
    </source>
</evidence>
<evidence type="ECO:0000256" key="9">
    <source>
        <dbReference type="ARBA" id="ARBA00022833"/>
    </source>
</evidence>